<keyword evidence="1" id="KW-0808">Transferase</keyword>
<proteinExistence type="predicted"/>
<dbReference type="InterPro" id="IPR014942">
    <property type="entry name" value="AbiEii"/>
</dbReference>
<keyword evidence="2" id="KW-1185">Reference proteome</keyword>
<accession>A0A7C9NGV6</accession>
<comment type="caution">
    <text evidence="1">The sequence shown here is derived from an EMBL/GenBank/DDBJ whole genome shotgun (WGS) entry which is preliminary data.</text>
</comment>
<evidence type="ECO:0000313" key="2">
    <source>
        <dbReference type="Proteomes" id="UP000480350"/>
    </source>
</evidence>
<dbReference type="RefSeq" id="WP_160765645.1">
    <property type="nucleotide sequence ID" value="NZ_WUPT01000005.1"/>
</dbReference>
<name>A0A7C9NGV6_9RHOB</name>
<dbReference type="AlphaFoldDB" id="A0A7C9NGV6"/>
<reference evidence="1 2" key="1">
    <citation type="submission" date="2019-12" db="EMBL/GenBank/DDBJ databases">
        <authorList>
            <person name="Lee S.D."/>
        </authorList>
    </citation>
    <scope>NUCLEOTIDE SEQUENCE [LARGE SCALE GENOMIC DNA]</scope>
    <source>
        <strain evidence="1 2">GH1-50</strain>
    </source>
</reference>
<dbReference type="EMBL" id="WUPT01000005">
    <property type="protein sequence ID" value="MXQ09719.1"/>
    <property type="molecule type" value="Genomic_DNA"/>
</dbReference>
<evidence type="ECO:0000313" key="1">
    <source>
        <dbReference type="EMBL" id="MXQ09719.1"/>
    </source>
</evidence>
<reference evidence="1 2" key="2">
    <citation type="submission" date="2020-03" db="EMBL/GenBank/DDBJ databases">
        <title>Kangsaoukella pontilimi gen. nov., sp. nov., a new member of the family Rhodobacteraceae isolated from a tidal mudflat.</title>
        <authorList>
            <person name="Kim I.S."/>
        </authorList>
    </citation>
    <scope>NUCLEOTIDE SEQUENCE [LARGE SCALE GENOMIC DNA]</scope>
    <source>
        <strain evidence="1 2">GH1-50</strain>
    </source>
</reference>
<dbReference type="GO" id="GO:0016740">
    <property type="term" value="F:transferase activity"/>
    <property type="evidence" value="ECO:0007669"/>
    <property type="project" value="UniProtKB-KW"/>
</dbReference>
<gene>
    <name evidence="1" type="ORF">GQ651_17880</name>
</gene>
<dbReference type="Proteomes" id="UP000480350">
    <property type="component" value="Unassembled WGS sequence"/>
</dbReference>
<organism evidence="1 2">
    <name type="scientific">Kangsaoukella pontilimi</name>
    <dbReference type="NCBI Taxonomy" id="2691042"/>
    <lineage>
        <taxon>Bacteria</taxon>
        <taxon>Pseudomonadati</taxon>
        <taxon>Pseudomonadota</taxon>
        <taxon>Alphaproteobacteria</taxon>
        <taxon>Rhodobacterales</taxon>
        <taxon>Paracoccaceae</taxon>
        <taxon>Kangsaoukella</taxon>
    </lineage>
</organism>
<sequence>MADKHRNVAASVRQRLLNLARSEGQAFDVVLVAFGLERLIYRLSVSAHRDRFVLKGGMLVTLWTKDRGRFTRDIDFLSFGAEDEATLKKTIGEILAIDADDGLIFDDASLTAAPIREDQVYGGMRLRTVAYLEKTRIPITIDVGFGDALGNPDYTLDYGSLLDFPTATVRAYSPETVIAEKFQAVVALGVINGRMKDYYDLWALPKAIDLHPDDMLASIEMTFERRQTEVPHERPPGLSQAFATDATKAAQWRAYSEATEIEGVSLAEVVDDIWTTLEPICARADAANRK</sequence>
<protein>
    <submittedName>
        <fullName evidence="1">Nucleotidyl transferase AbiEii/AbiGii toxin family protein</fullName>
    </submittedName>
</protein>
<dbReference type="Pfam" id="PF08843">
    <property type="entry name" value="AbiEii"/>
    <property type="match status" value="1"/>
</dbReference>